<evidence type="ECO:0000313" key="2">
    <source>
        <dbReference type="EMBL" id="GHK57711.1"/>
    </source>
</evidence>
<accession>A0A919HZS5</accession>
<reference evidence="2" key="1">
    <citation type="submission" date="2020-10" db="EMBL/GenBank/DDBJ databases">
        <title>Genome Sequence of ESBL Producing Zambian Clinical Strains.</title>
        <authorList>
            <person name="Shawa M."/>
            <person name="Furuta Y."/>
            <person name="Simbotwe M."/>
            <person name="Mulenga E."/>
            <person name="Mubanga M."/>
            <person name="Mulenga G."/>
            <person name="Kaile C."/>
            <person name="Zorigt T."/>
            <person name="Hang'ombe B."/>
            <person name="Higashi H."/>
        </authorList>
    </citation>
    <scope>NUCLEOTIDE SEQUENCE</scope>
    <source>
        <strain evidence="2">Zam_UTH_09</strain>
    </source>
</reference>
<proteinExistence type="predicted"/>
<dbReference type="CDD" id="cd00093">
    <property type="entry name" value="HTH_XRE"/>
    <property type="match status" value="1"/>
</dbReference>
<dbReference type="InterPro" id="IPR001387">
    <property type="entry name" value="Cro/C1-type_HTH"/>
</dbReference>
<dbReference type="GO" id="GO:0003677">
    <property type="term" value="F:DNA binding"/>
    <property type="evidence" value="ECO:0007669"/>
    <property type="project" value="InterPro"/>
</dbReference>
<dbReference type="PROSITE" id="PS50943">
    <property type="entry name" value="HTH_CROC1"/>
    <property type="match status" value="1"/>
</dbReference>
<gene>
    <name evidence="2" type="ORF">KPZU09_74470</name>
</gene>
<sequence>MNTEATQDHQEANTTGARLRHAREQLGLSQQAVAERLCLKVSTVRDIEDDKAPADLASTFLRGYIRSYARLVHIPEDELLPMMAKQAPIRAAKVAPMQSFSLGKRRKKRDGWLMSFTAGAVCGYRSERRPVVARP</sequence>
<dbReference type="PANTHER" id="PTHR34475:SF1">
    <property type="entry name" value="CYTOSKELETON PROTEIN RODZ"/>
    <property type="match status" value="1"/>
</dbReference>
<name>A0A919HZS5_KLEPN</name>
<dbReference type="Proteomes" id="UP000655094">
    <property type="component" value="Unassembled WGS sequence"/>
</dbReference>
<evidence type="ECO:0000313" key="3">
    <source>
        <dbReference type="Proteomes" id="UP000655094"/>
    </source>
</evidence>
<dbReference type="Pfam" id="PF13413">
    <property type="entry name" value="HTH_25"/>
    <property type="match status" value="1"/>
</dbReference>
<dbReference type="EMBL" id="BNFF01000002">
    <property type="protein sequence ID" value="GHK57711.1"/>
    <property type="molecule type" value="Genomic_DNA"/>
</dbReference>
<dbReference type="InterPro" id="IPR010982">
    <property type="entry name" value="Lambda_DNA-bd_dom_sf"/>
</dbReference>
<organism evidence="2 3">
    <name type="scientific">Klebsiella pneumoniae</name>
    <dbReference type="NCBI Taxonomy" id="573"/>
    <lineage>
        <taxon>Bacteria</taxon>
        <taxon>Pseudomonadati</taxon>
        <taxon>Pseudomonadota</taxon>
        <taxon>Gammaproteobacteria</taxon>
        <taxon>Enterobacterales</taxon>
        <taxon>Enterobacteriaceae</taxon>
        <taxon>Klebsiella/Raoultella group</taxon>
        <taxon>Klebsiella</taxon>
        <taxon>Klebsiella pneumoniae complex</taxon>
    </lineage>
</organism>
<dbReference type="SMART" id="SM00530">
    <property type="entry name" value="HTH_XRE"/>
    <property type="match status" value="1"/>
</dbReference>
<dbReference type="PANTHER" id="PTHR34475">
    <property type="match status" value="1"/>
</dbReference>
<dbReference type="InterPro" id="IPR050400">
    <property type="entry name" value="Bact_Cytoskel_RodZ"/>
</dbReference>
<dbReference type="AlphaFoldDB" id="A0A919HZS5"/>
<feature type="domain" description="HTH cro/C1-type" evidence="1">
    <location>
        <begin position="19"/>
        <end position="48"/>
    </location>
</feature>
<dbReference type="SUPFAM" id="SSF47413">
    <property type="entry name" value="lambda repressor-like DNA-binding domains"/>
    <property type="match status" value="1"/>
</dbReference>
<evidence type="ECO:0000259" key="1">
    <source>
        <dbReference type="PROSITE" id="PS50943"/>
    </source>
</evidence>
<dbReference type="Gene3D" id="1.10.260.40">
    <property type="entry name" value="lambda repressor-like DNA-binding domains"/>
    <property type="match status" value="1"/>
</dbReference>
<comment type="caution">
    <text evidence="2">The sequence shown here is derived from an EMBL/GenBank/DDBJ whole genome shotgun (WGS) entry which is preliminary data.</text>
</comment>
<dbReference type="NCBIfam" id="NF008109">
    <property type="entry name" value="PRK10856.1"/>
    <property type="match status" value="1"/>
</dbReference>
<protein>
    <recommendedName>
        <fullName evidence="1">HTH cro/C1-type domain-containing protein</fullName>
    </recommendedName>
</protein>